<dbReference type="PANTHER" id="PTHR14963:SF7">
    <property type="entry name" value="RHO GTPASE-ACTIVATING PROTEIN 19"/>
    <property type="match status" value="1"/>
</dbReference>
<dbReference type="SMART" id="SM00324">
    <property type="entry name" value="RhoGAP"/>
    <property type="match status" value="1"/>
</dbReference>
<evidence type="ECO:0000259" key="2">
    <source>
        <dbReference type="PROSITE" id="PS50238"/>
    </source>
</evidence>
<keyword evidence="4" id="KW-1185">Reference proteome</keyword>
<dbReference type="RefSeq" id="XP_065329667.1">
    <property type="nucleotide sequence ID" value="XM_065473595.1"/>
</dbReference>
<keyword evidence="1" id="KW-0343">GTPase activation</keyword>
<accession>A0AAX4JC02</accession>
<proteinExistence type="predicted"/>
<name>A0AAX4JC02_9MICR</name>
<dbReference type="EMBL" id="CP142730">
    <property type="protein sequence ID" value="WUR03522.1"/>
    <property type="molecule type" value="Genomic_DNA"/>
</dbReference>
<dbReference type="SUPFAM" id="SSF48350">
    <property type="entry name" value="GTPase activation domain, GAP"/>
    <property type="match status" value="1"/>
</dbReference>
<feature type="domain" description="Rho-GAP" evidence="2">
    <location>
        <begin position="77"/>
        <end position="276"/>
    </location>
</feature>
<dbReference type="GO" id="GO:0007165">
    <property type="term" value="P:signal transduction"/>
    <property type="evidence" value="ECO:0007669"/>
    <property type="project" value="InterPro"/>
</dbReference>
<organism evidence="3 4">
    <name type="scientific">Vairimorpha necatrix</name>
    <dbReference type="NCBI Taxonomy" id="6039"/>
    <lineage>
        <taxon>Eukaryota</taxon>
        <taxon>Fungi</taxon>
        <taxon>Fungi incertae sedis</taxon>
        <taxon>Microsporidia</taxon>
        <taxon>Nosematidae</taxon>
        <taxon>Vairimorpha</taxon>
    </lineage>
</organism>
<protein>
    <submittedName>
        <fullName evidence="3">Rho GTPase activating protein</fullName>
    </submittedName>
</protein>
<dbReference type="Proteomes" id="UP001334084">
    <property type="component" value="Chromosome 5"/>
</dbReference>
<gene>
    <name evidence="3" type="ORF">VNE69_05113</name>
</gene>
<dbReference type="PROSITE" id="PS50238">
    <property type="entry name" value="RHOGAP"/>
    <property type="match status" value="1"/>
</dbReference>
<dbReference type="GO" id="GO:0005737">
    <property type="term" value="C:cytoplasm"/>
    <property type="evidence" value="ECO:0007669"/>
    <property type="project" value="TreeGrafter"/>
</dbReference>
<dbReference type="PANTHER" id="PTHR14963">
    <property type="entry name" value="RHO GTPASE ACTIVATING PROTEIN 18,19-RELATED"/>
    <property type="match status" value="1"/>
</dbReference>
<dbReference type="GeneID" id="90541337"/>
<dbReference type="GO" id="GO:0005096">
    <property type="term" value="F:GTPase activator activity"/>
    <property type="evidence" value="ECO:0007669"/>
    <property type="project" value="UniProtKB-KW"/>
</dbReference>
<dbReference type="CDD" id="cd00159">
    <property type="entry name" value="RhoGAP"/>
    <property type="match status" value="1"/>
</dbReference>
<reference evidence="3" key="1">
    <citation type="journal article" date="2024" name="BMC Genomics">
        <title>Functional annotation of a divergent genome using sequence and structure-based similarity.</title>
        <authorList>
            <person name="Svedberg D."/>
            <person name="Winiger R.R."/>
            <person name="Berg A."/>
            <person name="Sharma H."/>
            <person name="Tellgren-Roth C."/>
            <person name="Debrunner-Vossbrinck B.A."/>
            <person name="Vossbrinck C.R."/>
            <person name="Barandun J."/>
        </authorList>
    </citation>
    <scope>NUCLEOTIDE SEQUENCE</scope>
    <source>
        <strain evidence="3">Illinois isolate</strain>
    </source>
</reference>
<dbReference type="Gene3D" id="1.10.555.10">
    <property type="entry name" value="Rho GTPase activation protein"/>
    <property type="match status" value="1"/>
</dbReference>
<dbReference type="InterPro" id="IPR008936">
    <property type="entry name" value="Rho_GTPase_activation_prot"/>
</dbReference>
<evidence type="ECO:0000313" key="4">
    <source>
        <dbReference type="Proteomes" id="UP001334084"/>
    </source>
</evidence>
<dbReference type="GO" id="GO:0051056">
    <property type="term" value="P:regulation of small GTPase mediated signal transduction"/>
    <property type="evidence" value="ECO:0007669"/>
    <property type="project" value="TreeGrafter"/>
</dbReference>
<dbReference type="InterPro" id="IPR000198">
    <property type="entry name" value="RhoGAP_dom"/>
</dbReference>
<dbReference type="KEGG" id="vnx:VNE69_05113"/>
<sequence length="282" mass="33138">MDEIKTRLEKKDMTTINDLEDIEFITYKKDFLNTHKTTIFNSLSYIEISKLNQTILGRWMYPVVSFAKDDIKFWIATTLKYGQRNVFVPLNFYTLTETILSLDIKVGGLFRVRNSMATVKECVNMLEEGIYNRVSFKEIRDNLAENFNVIDLTTAFKEVLRSYKQTVIPESFLPIILKFSKLEDKNERLSLYHYLYLSLPKYNRHLLEATIYFLYLVHDIATNDGKDYTTNMDMEGISTVMMPNILLKNNNEVNLEEVSILVEFMKEFILNFSVIVQKNTLL</sequence>
<evidence type="ECO:0000256" key="1">
    <source>
        <dbReference type="ARBA" id="ARBA00022468"/>
    </source>
</evidence>
<dbReference type="Pfam" id="PF00620">
    <property type="entry name" value="RhoGAP"/>
    <property type="match status" value="1"/>
</dbReference>
<dbReference type="AlphaFoldDB" id="A0AAX4JC02"/>
<evidence type="ECO:0000313" key="3">
    <source>
        <dbReference type="EMBL" id="WUR03522.1"/>
    </source>
</evidence>